<evidence type="ECO:0000256" key="1">
    <source>
        <dbReference type="ARBA" id="ARBA00022490"/>
    </source>
</evidence>
<feature type="domain" description="Helix-hairpin-helix DNA-binding motif class 1" evidence="7">
    <location>
        <begin position="73"/>
        <end position="92"/>
    </location>
</feature>
<protein>
    <recommendedName>
        <fullName evidence="6">Holliday junction branch migration complex subunit RuvA</fullName>
    </recommendedName>
</protein>
<comment type="domain">
    <text evidence="6">Has three domains with a flexible linker between the domains II and III and assumes an 'L' shape. Domain III is highly mobile and contacts RuvB.</text>
</comment>
<comment type="function">
    <text evidence="6">The RuvA-RuvB-RuvC complex processes Holliday junction (HJ) DNA during genetic recombination and DNA repair, while the RuvA-RuvB complex plays an important role in the rescue of blocked DNA replication forks via replication fork reversal (RFR). RuvA specifically binds to HJ cruciform DNA, conferring on it an open structure. The RuvB hexamer acts as an ATP-dependent pump, pulling dsDNA into and through the RuvAB complex. HJ branch migration allows RuvC to scan DNA until it finds its consensus sequence, where it cleaves and resolves the cruciform DNA.</text>
</comment>
<dbReference type="GO" id="GO:0009378">
    <property type="term" value="F:four-way junction helicase activity"/>
    <property type="evidence" value="ECO:0007669"/>
    <property type="project" value="InterPro"/>
</dbReference>
<feature type="region of interest" description="Domain I" evidence="6">
    <location>
        <begin position="1"/>
        <end position="64"/>
    </location>
</feature>
<gene>
    <name evidence="6" type="primary">ruvA</name>
    <name evidence="8" type="ORF">CSX02_01860</name>
</gene>
<dbReference type="GO" id="GO:0005524">
    <property type="term" value="F:ATP binding"/>
    <property type="evidence" value="ECO:0007669"/>
    <property type="project" value="InterPro"/>
</dbReference>
<dbReference type="GO" id="GO:0000400">
    <property type="term" value="F:four-way junction DNA binding"/>
    <property type="evidence" value="ECO:0007669"/>
    <property type="project" value="UniProtKB-UniRule"/>
</dbReference>
<evidence type="ECO:0000259" key="7">
    <source>
        <dbReference type="SMART" id="SM00278"/>
    </source>
</evidence>
<dbReference type="CDD" id="cd14332">
    <property type="entry name" value="UBA_RuvA_C"/>
    <property type="match status" value="1"/>
</dbReference>
<dbReference type="Gene3D" id="2.40.50.140">
    <property type="entry name" value="Nucleic acid-binding proteins"/>
    <property type="match status" value="1"/>
</dbReference>
<dbReference type="GO" id="GO:0006281">
    <property type="term" value="P:DNA repair"/>
    <property type="evidence" value="ECO:0007669"/>
    <property type="project" value="UniProtKB-UniRule"/>
</dbReference>
<evidence type="ECO:0000313" key="9">
    <source>
        <dbReference type="Proteomes" id="UP000224563"/>
    </source>
</evidence>
<keyword evidence="4 6" id="KW-0233">DNA recombination</keyword>
<evidence type="ECO:0000256" key="2">
    <source>
        <dbReference type="ARBA" id="ARBA00022763"/>
    </source>
</evidence>
<proteinExistence type="inferred from homology"/>
<comment type="caution">
    <text evidence="6">Lacks conserved residue(s) required for the propagation of feature annotation.</text>
</comment>
<dbReference type="InterPro" id="IPR000085">
    <property type="entry name" value="RuvA"/>
</dbReference>
<dbReference type="Pfam" id="PF14520">
    <property type="entry name" value="HHH_5"/>
    <property type="match status" value="1"/>
</dbReference>
<dbReference type="InterPro" id="IPR036267">
    <property type="entry name" value="RuvA_C_sf"/>
</dbReference>
<dbReference type="SUPFAM" id="SSF46929">
    <property type="entry name" value="DNA helicase RuvA subunit, C-terminal domain"/>
    <property type="match status" value="1"/>
</dbReference>
<dbReference type="Pfam" id="PF07499">
    <property type="entry name" value="RuvA_C"/>
    <property type="match status" value="1"/>
</dbReference>
<dbReference type="InterPro" id="IPR013849">
    <property type="entry name" value="DNA_helicase_Holl-junc_RuvA_I"/>
</dbReference>
<feature type="domain" description="Helix-hairpin-helix DNA-binding motif class 1" evidence="7">
    <location>
        <begin position="108"/>
        <end position="127"/>
    </location>
</feature>
<dbReference type="Gene3D" id="1.10.150.20">
    <property type="entry name" value="5' to 3' exonuclease, C-terminal subdomain"/>
    <property type="match status" value="1"/>
</dbReference>
<accession>A0A2G3E631</accession>
<dbReference type="InterPro" id="IPR010994">
    <property type="entry name" value="RuvA_2-like"/>
</dbReference>
<comment type="subcellular location">
    <subcellularLocation>
        <location evidence="6">Cytoplasm</location>
    </subcellularLocation>
</comment>
<sequence>MISYIKGELAETYYDQIVVETGGIGYNINITGLDYALLPAVGSEIKVYTYFAVREDAMLLYGFLDRDEKELFKLLLSVNGIGPKAAMGILSVLSPDDLRFAILSQDSKAIAKAPGIGAKSASRVILELKDKVRLEDAFEKKSEHVSADTASGNQSAAKNEAVMALTALGYSSTESLKAVSKVEDAEDMTVEQILSASLRFLQ</sequence>
<dbReference type="RefSeq" id="WP_099385421.1">
    <property type="nucleotide sequence ID" value="NZ_JANSWH010000045.1"/>
</dbReference>
<comment type="subunit">
    <text evidence="6">Homotetramer. Forms an RuvA(8)-RuvB(12)-Holliday junction (HJ) complex. HJ DNA is sandwiched between 2 RuvA tetramers; dsDNA enters through RuvA and exits via RuvB. An RuvB hexamer assembles on each DNA strand where it exits the tetramer. Each RuvB hexamer is contacted by two RuvA subunits (via domain III) on 2 adjacent RuvB subunits; this complex drives branch migration. In the full resolvosome a probable DNA-RuvA(4)-RuvB(12)-RuvC(2) complex forms which resolves the HJ.</text>
</comment>
<dbReference type="SMART" id="SM00278">
    <property type="entry name" value="HhH1"/>
    <property type="match status" value="2"/>
</dbReference>
<dbReference type="GO" id="GO:0048476">
    <property type="term" value="C:Holliday junction resolvase complex"/>
    <property type="evidence" value="ECO:0007669"/>
    <property type="project" value="UniProtKB-UniRule"/>
</dbReference>
<dbReference type="Pfam" id="PF01330">
    <property type="entry name" value="RuvA_N"/>
    <property type="match status" value="1"/>
</dbReference>
<keyword evidence="9" id="KW-1185">Reference proteome</keyword>
<evidence type="ECO:0000256" key="5">
    <source>
        <dbReference type="ARBA" id="ARBA00023204"/>
    </source>
</evidence>
<reference evidence="8 9" key="1">
    <citation type="submission" date="2017-10" db="EMBL/GenBank/DDBJ databases">
        <title>Resolving the taxonomy of Roseburia spp., Eubacterium rectale and Agathobacter spp. through phylogenomic analysis.</title>
        <authorList>
            <person name="Sheridan P.O."/>
            <person name="Walker A.W."/>
            <person name="Duncan S.H."/>
            <person name="Scott K.P."/>
            <person name="Toole P.W.O."/>
            <person name="Luis P."/>
            <person name="Flint H.J."/>
        </authorList>
    </citation>
    <scope>NUCLEOTIDE SEQUENCE [LARGE SCALE GENOMIC DNA]</scope>
    <source>
        <strain evidence="8 9">JK623</strain>
    </source>
</reference>
<evidence type="ECO:0000256" key="4">
    <source>
        <dbReference type="ARBA" id="ARBA00023172"/>
    </source>
</evidence>
<name>A0A2G3E631_9FIRM</name>
<keyword evidence="2 6" id="KW-0227">DNA damage</keyword>
<dbReference type="GO" id="GO:0006310">
    <property type="term" value="P:DNA recombination"/>
    <property type="evidence" value="ECO:0007669"/>
    <property type="project" value="UniProtKB-UniRule"/>
</dbReference>
<reference evidence="8 9" key="2">
    <citation type="submission" date="2017-10" db="EMBL/GenBank/DDBJ databases">
        <authorList>
            <person name="Banno H."/>
            <person name="Chua N.-H."/>
        </authorList>
    </citation>
    <scope>NUCLEOTIDE SEQUENCE [LARGE SCALE GENOMIC DNA]</scope>
    <source>
        <strain evidence="8 9">JK623</strain>
    </source>
</reference>
<dbReference type="SUPFAM" id="SSF50249">
    <property type="entry name" value="Nucleic acid-binding proteins"/>
    <property type="match status" value="1"/>
</dbReference>
<comment type="caution">
    <text evidence="8">The sequence shown here is derived from an EMBL/GenBank/DDBJ whole genome shotgun (WGS) entry which is preliminary data.</text>
</comment>
<dbReference type="InterPro" id="IPR012340">
    <property type="entry name" value="NA-bd_OB-fold"/>
</dbReference>
<dbReference type="Gene3D" id="1.10.8.10">
    <property type="entry name" value="DNA helicase RuvA subunit, C-terminal domain"/>
    <property type="match status" value="1"/>
</dbReference>
<feature type="region of interest" description="Domain III" evidence="6">
    <location>
        <begin position="154"/>
        <end position="202"/>
    </location>
</feature>
<organism evidence="8 9">
    <name type="scientific">Agathobacter ruminis</name>
    <dbReference type="NCBI Taxonomy" id="1712665"/>
    <lineage>
        <taxon>Bacteria</taxon>
        <taxon>Bacillati</taxon>
        <taxon>Bacillota</taxon>
        <taxon>Clostridia</taxon>
        <taxon>Lachnospirales</taxon>
        <taxon>Lachnospiraceae</taxon>
        <taxon>Agathobacter</taxon>
    </lineage>
</organism>
<dbReference type="InterPro" id="IPR011114">
    <property type="entry name" value="RuvA_C"/>
</dbReference>
<dbReference type="HAMAP" id="MF_00031">
    <property type="entry name" value="DNA_HJ_migration_RuvA"/>
    <property type="match status" value="1"/>
</dbReference>
<dbReference type="InterPro" id="IPR003583">
    <property type="entry name" value="Hlx-hairpin-Hlx_DNA-bd_motif"/>
</dbReference>
<keyword evidence="5 6" id="KW-0234">DNA repair</keyword>
<dbReference type="NCBIfam" id="TIGR00084">
    <property type="entry name" value="ruvA"/>
    <property type="match status" value="1"/>
</dbReference>
<keyword evidence="1 6" id="KW-0963">Cytoplasm</keyword>
<keyword evidence="3 6" id="KW-0238">DNA-binding</keyword>
<evidence type="ECO:0000256" key="6">
    <source>
        <dbReference type="HAMAP-Rule" id="MF_00031"/>
    </source>
</evidence>
<dbReference type="GO" id="GO:0005737">
    <property type="term" value="C:cytoplasm"/>
    <property type="evidence" value="ECO:0007669"/>
    <property type="project" value="UniProtKB-SubCell"/>
</dbReference>
<evidence type="ECO:0000313" key="8">
    <source>
        <dbReference type="EMBL" id="PHU38605.1"/>
    </source>
</evidence>
<dbReference type="Proteomes" id="UP000224563">
    <property type="component" value="Unassembled WGS sequence"/>
</dbReference>
<dbReference type="SUPFAM" id="SSF47781">
    <property type="entry name" value="RuvA domain 2-like"/>
    <property type="match status" value="1"/>
</dbReference>
<dbReference type="GO" id="GO:0009379">
    <property type="term" value="C:Holliday junction helicase complex"/>
    <property type="evidence" value="ECO:0007669"/>
    <property type="project" value="InterPro"/>
</dbReference>
<comment type="similarity">
    <text evidence="6">Belongs to the RuvA family.</text>
</comment>
<dbReference type="AlphaFoldDB" id="A0A2G3E631"/>
<evidence type="ECO:0000256" key="3">
    <source>
        <dbReference type="ARBA" id="ARBA00023125"/>
    </source>
</evidence>
<dbReference type="EMBL" id="PDYG01000005">
    <property type="protein sequence ID" value="PHU38605.1"/>
    <property type="molecule type" value="Genomic_DNA"/>
</dbReference>